<proteinExistence type="predicted"/>
<evidence type="ECO:0000313" key="1">
    <source>
        <dbReference type="EMBL" id="CAH3136376.1"/>
    </source>
</evidence>
<organism evidence="1 2">
    <name type="scientific">Pocillopora meandrina</name>
    <dbReference type="NCBI Taxonomy" id="46732"/>
    <lineage>
        <taxon>Eukaryota</taxon>
        <taxon>Metazoa</taxon>
        <taxon>Cnidaria</taxon>
        <taxon>Anthozoa</taxon>
        <taxon>Hexacorallia</taxon>
        <taxon>Scleractinia</taxon>
        <taxon>Astrocoeniina</taxon>
        <taxon>Pocilloporidae</taxon>
        <taxon>Pocillopora</taxon>
    </lineage>
</organism>
<evidence type="ECO:0000313" key="2">
    <source>
        <dbReference type="Proteomes" id="UP001159428"/>
    </source>
</evidence>
<reference evidence="1 2" key="1">
    <citation type="submission" date="2022-05" db="EMBL/GenBank/DDBJ databases">
        <authorList>
            <consortium name="Genoscope - CEA"/>
            <person name="William W."/>
        </authorList>
    </citation>
    <scope>NUCLEOTIDE SEQUENCE [LARGE SCALE GENOMIC DNA]</scope>
</reference>
<accession>A0AAU9X4P4</accession>
<gene>
    <name evidence="1" type="ORF">PMEA_00017678</name>
</gene>
<name>A0AAU9X4P4_9CNID</name>
<protein>
    <submittedName>
        <fullName evidence="1">Uncharacterized protein</fullName>
    </submittedName>
</protein>
<sequence length="120" mass="13843">MIRQQNYKKSAKDRDYAFTKNNHTYKRCVKVINQSIDETSYYNTFYHINRGHLKINAGIIKMVCEPLNKCKTGTSSKDGCEYEFKCIGKDNIPTNCDIIKSSDVSEGLTNDEKIMNQKKS</sequence>
<dbReference type="Proteomes" id="UP001159428">
    <property type="component" value="Unassembled WGS sequence"/>
</dbReference>
<dbReference type="AlphaFoldDB" id="A0AAU9X4P4"/>
<keyword evidence="2" id="KW-1185">Reference proteome</keyword>
<dbReference type="EMBL" id="CALNXJ010000030">
    <property type="protein sequence ID" value="CAH3136376.1"/>
    <property type="molecule type" value="Genomic_DNA"/>
</dbReference>
<comment type="caution">
    <text evidence="1">The sequence shown here is derived from an EMBL/GenBank/DDBJ whole genome shotgun (WGS) entry which is preliminary data.</text>
</comment>